<accession>A0AAE7DEC9</accession>
<reference evidence="1 2" key="1">
    <citation type="submission" date="2020-04" db="EMBL/GenBank/DDBJ databases">
        <authorList>
            <person name="Yao Y."/>
            <person name="He Z."/>
        </authorList>
    </citation>
    <scope>NUCLEOTIDE SEQUENCE [LARGE SCALE GENOMIC DNA]</scope>
    <source>
        <strain evidence="1 2">CY-1</strain>
    </source>
</reference>
<name>A0AAE7DEC9_9PSED</name>
<dbReference type="KEGG" id="pum:HGP31_13290"/>
<proteinExistence type="predicted"/>
<protein>
    <submittedName>
        <fullName evidence="1">Uncharacterized protein</fullName>
    </submittedName>
</protein>
<evidence type="ECO:0000313" key="2">
    <source>
        <dbReference type="Proteomes" id="UP000501367"/>
    </source>
</evidence>
<dbReference type="GeneID" id="72194562"/>
<dbReference type="Proteomes" id="UP000501367">
    <property type="component" value="Chromosome"/>
</dbReference>
<evidence type="ECO:0000313" key="1">
    <source>
        <dbReference type="EMBL" id="QJC79241.1"/>
    </source>
</evidence>
<sequence length="397" mass="44461">MDKNSTLCEKGEDVYISCAFNSSLDQDNYLGKVASICAKNNTSPDSGYVQYRFGKPSYGVGPARIELQYPEQKIPPKGIFTIYNSSNSESTGVALRFARGEYLYSFESLNSFGYNVVARKQDKKVFNKNCDLPGLDYLTDDAYQGIQTVELGTTKISDANKCSSIGLREAYSSMDVERVNACIVYTKTDLQANAKPTRKPDGISLYSVIPSESPKLVYEFPYLGTEGVITDAFFLPVDDGGEELLFVVHRMEIPRAWDPASDIYDVSVFRLEADTLLLDKKLTRFFHLGGDEVDKQGRTTYAYPYKDKKSVEKTVSSPLFHAIHTGKIITGSIMEKAYLYEGGSEPLLQYAPNMYLIKGDKVLAEDSWGGWCRVSYKTTIKKITKWTQCKSINFSES</sequence>
<dbReference type="EMBL" id="CP051487">
    <property type="protein sequence ID" value="QJC79241.1"/>
    <property type="molecule type" value="Genomic_DNA"/>
</dbReference>
<gene>
    <name evidence="1" type="ORF">HGP31_13290</name>
</gene>
<dbReference type="AlphaFoldDB" id="A0AAE7DEC9"/>
<organism evidence="1 2">
    <name type="scientific">Pseudomonas umsongensis</name>
    <dbReference type="NCBI Taxonomy" id="198618"/>
    <lineage>
        <taxon>Bacteria</taxon>
        <taxon>Pseudomonadati</taxon>
        <taxon>Pseudomonadota</taxon>
        <taxon>Gammaproteobacteria</taxon>
        <taxon>Pseudomonadales</taxon>
        <taxon>Pseudomonadaceae</taxon>
        <taxon>Pseudomonas</taxon>
    </lineage>
</organism>
<dbReference type="RefSeq" id="WP_141195470.1">
    <property type="nucleotide sequence ID" value="NZ_CP044409.1"/>
</dbReference>